<dbReference type="EMBL" id="MHSA01000013">
    <property type="protein sequence ID" value="OHA34286.1"/>
    <property type="molecule type" value="Genomic_DNA"/>
</dbReference>
<organism evidence="1 2">
    <name type="scientific">Candidatus Taylorbacteria bacterium RIFCSPLOWO2_01_FULL_48_100</name>
    <dbReference type="NCBI Taxonomy" id="1802322"/>
    <lineage>
        <taxon>Bacteria</taxon>
        <taxon>Candidatus Tayloriibacteriota</taxon>
    </lineage>
</organism>
<reference evidence="1 2" key="1">
    <citation type="journal article" date="2016" name="Nat. Commun.">
        <title>Thousands of microbial genomes shed light on interconnected biogeochemical processes in an aquifer system.</title>
        <authorList>
            <person name="Anantharaman K."/>
            <person name="Brown C.T."/>
            <person name="Hug L.A."/>
            <person name="Sharon I."/>
            <person name="Castelle C.J."/>
            <person name="Probst A.J."/>
            <person name="Thomas B.C."/>
            <person name="Singh A."/>
            <person name="Wilkins M.J."/>
            <person name="Karaoz U."/>
            <person name="Brodie E.L."/>
            <person name="Williams K.H."/>
            <person name="Hubbard S.S."/>
            <person name="Banfield J.F."/>
        </authorList>
    </citation>
    <scope>NUCLEOTIDE SEQUENCE [LARGE SCALE GENOMIC DNA]</scope>
</reference>
<proteinExistence type="predicted"/>
<comment type="caution">
    <text evidence="1">The sequence shown here is derived from an EMBL/GenBank/DDBJ whole genome shotgun (WGS) entry which is preliminary data.</text>
</comment>
<name>A0A1G2NDY6_9BACT</name>
<gene>
    <name evidence="1" type="ORF">A2938_02005</name>
</gene>
<dbReference type="AlphaFoldDB" id="A0A1G2NDY6"/>
<evidence type="ECO:0000313" key="2">
    <source>
        <dbReference type="Proteomes" id="UP000177797"/>
    </source>
</evidence>
<sequence>MKANEVDVADAVRIIRGDWTNQVGTVTHKSELLSVSGEQQKALLTIRLETFPKSIQKNNFDIEKIASAQ</sequence>
<dbReference type="Proteomes" id="UP000177797">
    <property type="component" value="Unassembled WGS sequence"/>
</dbReference>
<accession>A0A1G2NDY6</accession>
<protein>
    <submittedName>
        <fullName evidence="1">Uncharacterized protein</fullName>
    </submittedName>
</protein>
<evidence type="ECO:0000313" key="1">
    <source>
        <dbReference type="EMBL" id="OHA34286.1"/>
    </source>
</evidence>